<feature type="repeat" description="WD" evidence="3">
    <location>
        <begin position="160"/>
        <end position="199"/>
    </location>
</feature>
<dbReference type="GO" id="GO:0043161">
    <property type="term" value="P:proteasome-mediated ubiquitin-dependent protein catabolic process"/>
    <property type="evidence" value="ECO:0007669"/>
    <property type="project" value="TreeGrafter"/>
</dbReference>
<keyword evidence="4" id="KW-0131">Cell cycle</keyword>
<comment type="caution">
    <text evidence="4">The sequence shown here is derived from an EMBL/GenBank/DDBJ whole genome shotgun (WGS) entry which is preliminary data.</text>
</comment>
<gene>
    <name evidence="4" type="ORF">EV420DRAFT_1722906</name>
</gene>
<dbReference type="GeneID" id="85363331"/>
<keyword evidence="2" id="KW-0677">Repeat</keyword>
<feature type="repeat" description="WD" evidence="3">
    <location>
        <begin position="200"/>
        <end position="241"/>
    </location>
</feature>
<keyword evidence="4" id="KW-0132">Cell division</keyword>
<name>A0AA39JPN6_ARMTA</name>
<dbReference type="SMART" id="SM00320">
    <property type="entry name" value="WD40"/>
    <property type="match status" value="6"/>
</dbReference>
<keyword evidence="1 3" id="KW-0853">WD repeat</keyword>
<dbReference type="CDD" id="cd00200">
    <property type="entry name" value="WD40"/>
    <property type="match status" value="1"/>
</dbReference>
<dbReference type="SUPFAM" id="SSF50978">
    <property type="entry name" value="WD40 repeat-like"/>
    <property type="match status" value="1"/>
</dbReference>
<protein>
    <submittedName>
        <fullName evidence="4">Cell division control protein 4</fullName>
    </submittedName>
</protein>
<dbReference type="InterPro" id="IPR019775">
    <property type="entry name" value="WD40_repeat_CS"/>
</dbReference>
<proteinExistence type="predicted"/>
<dbReference type="GO" id="GO:0051301">
    <property type="term" value="P:cell division"/>
    <property type="evidence" value="ECO:0007669"/>
    <property type="project" value="UniProtKB-KW"/>
</dbReference>
<evidence type="ECO:0000256" key="1">
    <source>
        <dbReference type="ARBA" id="ARBA00022574"/>
    </source>
</evidence>
<dbReference type="PROSITE" id="PS50294">
    <property type="entry name" value="WD_REPEATS_REGION"/>
    <property type="match status" value="3"/>
</dbReference>
<dbReference type="InterPro" id="IPR015943">
    <property type="entry name" value="WD40/YVTN_repeat-like_dom_sf"/>
</dbReference>
<dbReference type="EMBL" id="JAUEPS010000055">
    <property type="protein sequence ID" value="KAK0444268.1"/>
    <property type="molecule type" value="Genomic_DNA"/>
</dbReference>
<evidence type="ECO:0000313" key="4">
    <source>
        <dbReference type="EMBL" id="KAK0444268.1"/>
    </source>
</evidence>
<dbReference type="InterPro" id="IPR036322">
    <property type="entry name" value="WD40_repeat_dom_sf"/>
</dbReference>
<dbReference type="Gene3D" id="2.130.10.10">
    <property type="entry name" value="YVTN repeat-like/Quinoprotein amine dehydrogenase"/>
    <property type="match status" value="1"/>
</dbReference>
<dbReference type="PROSITE" id="PS00678">
    <property type="entry name" value="WD_REPEATS_1"/>
    <property type="match status" value="3"/>
</dbReference>
<dbReference type="PRINTS" id="PR00320">
    <property type="entry name" value="GPROTEINBRPT"/>
</dbReference>
<evidence type="ECO:0000313" key="5">
    <source>
        <dbReference type="Proteomes" id="UP001175211"/>
    </source>
</evidence>
<feature type="repeat" description="WD" evidence="3">
    <location>
        <begin position="242"/>
        <end position="281"/>
    </location>
</feature>
<evidence type="ECO:0000256" key="3">
    <source>
        <dbReference type="PROSITE-ProRule" id="PRU00221"/>
    </source>
</evidence>
<dbReference type="InterPro" id="IPR020472">
    <property type="entry name" value="WD40_PAC1"/>
</dbReference>
<keyword evidence="5" id="KW-1185">Reference proteome</keyword>
<dbReference type="GO" id="GO:0005737">
    <property type="term" value="C:cytoplasm"/>
    <property type="evidence" value="ECO:0007669"/>
    <property type="project" value="TreeGrafter"/>
</dbReference>
<dbReference type="RefSeq" id="XP_060325053.1">
    <property type="nucleotide sequence ID" value="XM_060479783.1"/>
</dbReference>
<dbReference type="GO" id="GO:0010992">
    <property type="term" value="P:ubiquitin recycling"/>
    <property type="evidence" value="ECO:0007669"/>
    <property type="project" value="TreeGrafter"/>
</dbReference>
<feature type="repeat" description="WD" evidence="3">
    <location>
        <begin position="104"/>
        <end position="123"/>
    </location>
</feature>
<dbReference type="GO" id="GO:0043130">
    <property type="term" value="F:ubiquitin binding"/>
    <property type="evidence" value="ECO:0007669"/>
    <property type="project" value="TreeGrafter"/>
</dbReference>
<organism evidence="4 5">
    <name type="scientific">Armillaria tabescens</name>
    <name type="common">Ringless honey mushroom</name>
    <name type="synonym">Agaricus tabescens</name>
    <dbReference type="NCBI Taxonomy" id="1929756"/>
    <lineage>
        <taxon>Eukaryota</taxon>
        <taxon>Fungi</taxon>
        <taxon>Dikarya</taxon>
        <taxon>Basidiomycota</taxon>
        <taxon>Agaricomycotina</taxon>
        <taxon>Agaricomycetes</taxon>
        <taxon>Agaricomycetidae</taxon>
        <taxon>Agaricales</taxon>
        <taxon>Marasmiineae</taxon>
        <taxon>Physalacriaceae</taxon>
        <taxon>Desarmillaria</taxon>
    </lineage>
</organism>
<dbReference type="InterPro" id="IPR001680">
    <property type="entry name" value="WD40_rpt"/>
</dbReference>
<dbReference type="Pfam" id="PF00400">
    <property type="entry name" value="WD40"/>
    <property type="match status" value="6"/>
</dbReference>
<reference evidence="4" key="1">
    <citation type="submission" date="2023-06" db="EMBL/GenBank/DDBJ databases">
        <authorList>
            <consortium name="Lawrence Berkeley National Laboratory"/>
            <person name="Ahrendt S."/>
            <person name="Sahu N."/>
            <person name="Indic B."/>
            <person name="Wong-Bajracharya J."/>
            <person name="Merenyi Z."/>
            <person name="Ke H.-M."/>
            <person name="Monk M."/>
            <person name="Kocsube S."/>
            <person name="Drula E."/>
            <person name="Lipzen A."/>
            <person name="Balint B."/>
            <person name="Henrissat B."/>
            <person name="Andreopoulos B."/>
            <person name="Martin F.M."/>
            <person name="Harder C.B."/>
            <person name="Rigling D."/>
            <person name="Ford K.L."/>
            <person name="Foster G.D."/>
            <person name="Pangilinan J."/>
            <person name="Papanicolaou A."/>
            <person name="Barry K."/>
            <person name="LaButti K."/>
            <person name="Viragh M."/>
            <person name="Koriabine M."/>
            <person name="Yan M."/>
            <person name="Riley R."/>
            <person name="Champramary S."/>
            <person name="Plett K.L."/>
            <person name="Tsai I.J."/>
            <person name="Slot J."/>
            <person name="Sipos G."/>
            <person name="Plett J."/>
            <person name="Nagy L.G."/>
            <person name="Grigoriev I.V."/>
        </authorList>
    </citation>
    <scope>NUCLEOTIDE SEQUENCE</scope>
    <source>
        <strain evidence="4">CCBAS 213</strain>
    </source>
</reference>
<sequence length="374" mass="41191">MATGSGLWVQESELQHRCFPAHGSSVVTCLTFSRGRGVWALAATEDTLVSGSTDRTVRIWDLATGRCTHVFGGHSSTVRCLTIVKPEWVDVEQESGSVSKEKWPDRSVIVTGSRDHSLRVWTLPKPGEDEYHCYGSEDADPDTEDEVCDAEKNPYHRLHLEGHDEAIRALAAWGRTVVSGSYDYSVRVWDIVTGQCKFVLTGHTGKVYSVVMDPARNQAYSSSMDGMVRVWNLHTGQCQRTLVGHTSLVGLLGISPSYLVSGAADATLRVWDPDTGELKRTFSAHAGAITCFQHDEFKVFSGSDSALKLWNIGDGTIVREFKLSTGVMDTLLWKVMFDDRWCVAASKRNGTTLLDVWDFGSPDDDGIEVPPKGT</sequence>
<feature type="repeat" description="WD" evidence="3">
    <location>
        <begin position="48"/>
        <end position="70"/>
    </location>
</feature>
<dbReference type="PANTHER" id="PTHR19849:SF1">
    <property type="entry name" value="F-BOX_WD REPEAT-CONTAINING PROTEIN 7"/>
    <property type="match status" value="1"/>
</dbReference>
<evidence type="ECO:0000256" key="2">
    <source>
        <dbReference type="ARBA" id="ARBA00022737"/>
    </source>
</evidence>
<dbReference type="AlphaFoldDB" id="A0AA39JPN6"/>
<dbReference type="PROSITE" id="PS50082">
    <property type="entry name" value="WD_REPEATS_2"/>
    <property type="match status" value="5"/>
</dbReference>
<dbReference type="Proteomes" id="UP001175211">
    <property type="component" value="Unassembled WGS sequence"/>
</dbReference>
<accession>A0AA39JPN6</accession>
<dbReference type="PANTHER" id="PTHR19849">
    <property type="entry name" value="PHOSPHOLIPASE A-2-ACTIVATING PROTEIN"/>
    <property type="match status" value="1"/>
</dbReference>
<dbReference type="GO" id="GO:0005634">
    <property type="term" value="C:nucleus"/>
    <property type="evidence" value="ECO:0007669"/>
    <property type="project" value="TreeGrafter"/>
</dbReference>